<dbReference type="InterPro" id="IPR029044">
    <property type="entry name" value="Nucleotide-diphossugar_trans"/>
</dbReference>
<feature type="domain" description="Ricin B lectin" evidence="15">
    <location>
        <begin position="433"/>
        <end position="509"/>
    </location>
</feature>
<dbReference type="GO" id="GO:0004653">
    <property type="term" value="F:polypeptide N-acetylgalactosaminyltransferase activity"/>
    <property type="evidence" value="ECO:0007669"/>
    <property type="project" value="TreeGrafter"/>
</dbReference>
<keyword evidence="12 13" id="KW-0464">Manganese</keyword>
<dbReference type="CDD" id="cd02510">
    <property type="entry name" value="pp-GalNAc-T"/>
    <property type="match status" value="1"/>
</dbReference>
<dbReference type="OrthoDB" id="5988548at2759"/>
<dbReference type="GO" id="GO:0006493">
    <property type="term" value="P:protein O-linked glycosylation"/>
    <property type="evidence" value="ECO:0007669"/>
    <property type="project" value="TreeGrafter"/>
</dbReference>
<keyword evidence="10 13" id="KW-1015">Disulfide bond</keyword>
<dbReference type="PANTHER" id="PTHR11675">
    <property type="entry name" value="N-ACETYLGALACTOSAMINYLTRANSFERASE"/>
    <property type="match status" value="1"/>
</dbReference>
<comment type="caution">
    <text evidence="16">The sequence shown here is derived from an EMBL/GenBank/DDBJ whole genome shotgun (WGS) entry which is preliminary data.</text>
</comment>
<reference evidence="16 17" key="1">
    <citation type="journal article" date="2015" name="Parasit. Vectors">
        <title>Draft genome of the scabies mite.</title>
        <authorList>
            <person name="Rider S.D.Jr."/>
            <person name="Morgan M.S."/>
            <person name="Arlian L.G."/>
        </authorList>
    </citation>
    <scope>NUCLEOTIDE SEQUENCE [LARGE SCALE GENOMIC DNA]</scope>
    <source>
        <strain evidence="16">Arlian Lab</strain>
    </source>
</reference>
<keyword evidence="6" id="KW-0735">Signal-anchor</keyword>
<evidence type="ECO:0000259" key="14">
    <source>
        <dbReference type="Pfam" id="PF00535"/>
    </source>
</evidence>
<evidence type="ECO:0000256" key="12">
    <source>
        <dbReference type="ARBA" id="ARBA00023211"/>
    </source>
</evidence>
<evidence type="ECO:0000313" key="16">
    <source>
        <dbReference type="EMBL" id="KPM08891.1"/>
    </source>
</evidence>
<dbReference type="InterPro" id="IPR045885">
    <property type="entry name" value="GalNAc-T"/>
</dbReference>
<dbReference type="Pfam" id="PF00535">
    <property type="entry name" value="Glycos_transf_2"/>
    <property type="match status" value="1"/>
</dbReference>
<comment type="cofactor">
    <cofactor evidence="1 13">
        <name>Mn(2+)</name>
        <dbReference type="ChEBI" id="CHEBI:29035"/>
    </cofactor>
</comment>
<feature type="non-terminal residue" evidence="16">
    <location>
        <position position="1"/>
    </location>
</feature>
<keyword evidence="9" id="KW-0472">Membrane</keyword>
<dbReference type="InterPro" id="IPR000772">
    <property type="entry name" value="Ricin_B_lectin"/>
</dbReference>
<proteinExistence type="inferred from homology"/>
<dbReference type="Proteomes" id="UP000616769">
    <property type="component" value="Unassembled WGS sequence"/>
</dbReference>
<keyword evidence="13" id="KW-0808">Transferase</keyword>
<dbReference type="SUPFAM" id="SSF53448">
    <property type="entry name" value="Nucleotide-diphospho-sugar transferases"/>
    <property type="match status" value="1"/>
</dbReference>
<dbReference type="PROSITE" id="PS50231">
    <property type="entry name" value="RICIN_B_LECTIN"/>
    <property type="match status" value="1"/>
</dbReference>
<dbReference type="VEuPathDB" id="VectorBase:SSCA007805"/>
<dbReference type="FunFam" id="3.90.550.10:FF:000053">
    <property type="entry name" value="Polypeptide N-acetylgalactosaminyltransferase"/>
    <property type="match status" value="1"/>
</dbReference>
<keyword evidence="11" id="KW-0325">Glycoprotein</keyword>
<dbReference type="EC" id="2.4.1.-" evidence="13"/>
<gene>
    <name evidence="16" type="ORF">QR98_0074170</name>
</gene>
<evidence type="ECO:0000256" key="3">
    <source>
        <dbReference type="ARBA" id="ARBA00005680"/>
    </source>
</evidence>
<keyword evidence="5 13" id="KW-0430">Lectin</keyword>
<evidence type="ECO:0000256" key="8">
    <source>
        <dbReference type="ARBA" id="ARBA00023034"/>
    </source>
</evidence>
<protein>
    <recommendedName>
        <fullName evidence="13">Polypeptide N-acetylgalactosaminyltransferase</fullName>
        <ecNumber evidence="13">2.4.1.-</ecNumber>
    </recommendedName>
    <alternativeName>
        <fullName evidence="13">Protein-UDP acetylgalactosaminyltransferase</fullName>
    </alternativeName>
</protein>
<evidence type="ECO:0000256" key="4">
    <source>
        <dbReference type="ARBA" id="ARBA00022692"/>
    </source>
</evidence>
<sequence>MKPIVKLNSKQNTSIRSASLRMRYIEEFEKNESRLGLIKNDEDRLRKNLGFQRYAFNLLVSERLGPFRSILPDTRHRLCSFRSPKTLESIRETKIVHNVSVIICFFNEEFFTLLRTINSVLNRSSENLLHEILLIDDHSDDDISGRVLKYAESIENFDAKKSFLSKVHFHRLPERSGLMRARNFGAKIAKGRILFYLDSHCEVNVDWLPPIIERIVNDPKTIACPLIDLIDPDTFFYRSSPMVRGGFNWALHFKWDSIPNDDLVTPMDFIKPIKSPAMAGGLFAIDREYFLHLGSFDSGMNIWGGENIEFSLRIWMCGGRLEIVPCSRVGHIFRKRRPYDSPDGSDTLAYNSLRTAYVWLDDYKRFFLSTRSDLTTMDYGSIEDRLKLREHLNCSNFDWYLRNIYPDLLEPKKRFNSNRLFRKLPKSKRKYLIQIHKTNLCLEAESEISYKNSKLYLSRCSKRYRKQIWKETELDEIRMGTKGCLDSAHGKKFLRLNKCDEMGETQKWSHLTM</sequence>
<dbReference type="SUPFAM" id="SSF50370">
    <property type="entry name" value="Ricin B-like lectins"/>
    <property type="match status" value="1"/>
</dbReference>
<dbReference type="EMBL" id="JXLN01012819">
    <property type="protein sequence ID" value="KPM08891.1"/>
    <property type="molecule type" value="Genomic_DNA"/>
</dbReference>
<comment type="subcellular location">
    <subcellularLocation>
        <location evidence="2 13">Golgi apparatus membrane</location>
        <topology evidence="2 13">Single-pass type II membrane protein</topology>
    </subcellularLocation>
</comment>
<feature type="domain" description="Glycosyltransferase 2-like" evidence="14">
    <location>
        <begin position="100"/>
        <end position="290"/>
    </location>
</feature>
<dbReference type="UniPathway" id="UPA00378"/>
<dbReference type="GO" id="GO:0000139">
    <property type="term" value="C:Golgi membrane"/>
    <property type="evidence" value="ECO:0007669"/>
    <property type="project" value="UniProtKB-SubCell"/>
</dbReference>
<accession>A0A132AD31</accession>
<dbReference type="Gene3D" id="2.80.10.50">
    <property type="match status" value="1"/>
</dbReference>
<keyword evidence="4" id="KW-0812">Transmembrane</keyword>
<comment type="similarity">
    <text evidence="3 13">Belongs to the glycosyltransferase 2 family. GalNAc-T subfamily.</text>
</comment>
<dbReference type="GO" id="GO:0030246">
    <property type="term" value="F:carbohydrate binding"/>
    <property type="evidence" value="ECO:0007669"/>
    <property type="project" value="UniProtKB-KW"/>
</dbReference>
<name>A0A132AD31_SARSC</name>
<evidence type="ECO:0000256" key="11">
    <source>
        <dbReference type="ARBA" id="ARBA00023180"/>
    </source>
</evidence>
<dbReference type="GO" id="GO:0008593">
    <property type="term" value="P:regulation of Notch signaling pathway"/>
    <property type="evidence" value="ECO:0007669"/>
    <property type="project" value="TreeGrafter"/>
</dbReference>
<dbReference type="Gene3D" id="3.90.550.10">
    <property type="entry name" value="Spore Coat Polysaccharide Biosynthesis Protein SpsA, Chain A"/>
    <property type="match status" value="1"/>
</dbReference>
<evidence type="ECO:0000313" key="17">
    <source>
        <dbReference type="Proteomes" id="UP000616769"/>
    </source>
</evidence>
<keyword evidence="13" id="KW-0328">Glycosyltransferase</keyword>
<keyword evidence="7" id="KW-1133">Transmembrane helix</keyword>
<keyword evidence="8 13" id="KW-0333">Golgi apparatus</keyword>
<evidence type="ECO:0000259" key="15">
    <source>
        <dbReference type="Pfam" id="PF00652"/>
    </source>
</evidence>
<dbReference type="AlphaFoldDB" id="A0A132AD31"/>
<evidence type="ECO:0000256" key="6">
    <source>
        <dbReference type="ARBA" id="ARBA00022968"/>
    </source>
</evidence>
<evidence type="ECO:0000256" key="2">
    <source>
        <dbReference type="ARBA" id="ARBA00004323"/>
    </source>
</evidence>
<evidence type="ECO:0000256" key="5">
    <source>
        <dbReference type="ARBA" id="ARBA00022734"/>
    </source>
</evidence>
<evidence type="ECO:0000256" key="1">
    <source>
        <dbReference type="ARBA" id="ARBA00001936"/>
    </source>
</evidence>
<evidence type="ECO:0000256" key="9">
    <source>
        <dbReference type="ARBA" id="ARBA00023136"/>
    </source>
</evidence>
<dbReference type="InterPro" id="IPR035992">
    <property type="entry name" value="Ricin_B-like_lectins"/>
</dbReference>
<dbReference type="GO" id="GO:0005112">
    <property type="term" value="F:Notch binding"/>
    <property type="evidence" value="ECO:0007669"/>
    <property type="project" value="TreeGrafter"/>
</dbReference>
<evidence type="ECO:0000256" key="13">
    <source>
        <dbReference type="RuleBase" id="RU361242"/>
    </source>
</evidence>
<organism evidence="16 17">
    <name type="scientific">Sarcoptes scabiei</name>
    <name type="common">Itch mite</name>
    <name type="synonym">Acarus scabiei</name>
    <dbReference type="NCBI Taxonomy" id="52283"/>
    <lineage>
        <taxon>Eukaryota</taxon>
        <taxon>Metazoa</taxon>
        <taxon>Ecdysozoa</taxon>
        <taxon>Arthropoda</taxon>
        <taxon>Chelicerata</taxon>
        <taxon>Arachnida</taxon>
        <taxon>Acari</taxon>
        <taxon>Acariformes</taxon>
        <taxon>Sarcoptiformes</taxon>
        <taxon>Astigmata</taxon>
        <taxon>Psoroptidia</taxon>
        <taxon>Sarcoptoidea</taxon>
        <taxon>Sarcoptidae</taxon>
        <taxon>Sarcoptinae</taxon>
        <taxon>Sarcoptes</taxon>
    </lineage>
</organism>
<evidence type="ECO:0000256" key="10">
    <source>
        <dbReference type="ARBA" id="ARBA00023157"/>
    </source>
</evidence>
<dbReference type="Pfam" id="PF00652">
    <property type="entry name" value="Ricin_B_lectin"/>
    <property type="match status" value="1"/>
</dbReference>
<evidence type="ECO:0000256" key="7">
    <source>
        <dbReference type="ARBA" id="ARBA00022989"/>
    </source>
</evidence>
<dbReference type="PANTHER" id="PTHR11675:SF63">
    <property type="entry name" value="POLYPEPTIDE N-ACETYLGALACTOSAMINYLTRANSFERASE"/>
    <property type="match status" value="1"/>
</dbReference>
<comment type="pathway">
    <text evidence="13">Protein modification; protein glycosylation.</text>
</comment>
<dbReference type="InterPro" id="IPR001173">
    <property type="entry name" value="Glyco_trans_2-like"/>
</dbReference>